<dbReference type="AlphaFoldDB" id="A0AAC9F3W6"/>
<accession>A0AAC9F3W6</accession>
<dbReference type="GeneID" id="92866966"/>
<keyword evidence="1" id="KW-0472">Membrane</keyword>
<evidence type="ECO:0000256" key="1">
    <source>
        <dbReference type="SAM" id="Phobius"/>
    </source>
</evidence>
<feature type="transmembrane region" description="Helical" evidence="1">
    <location>
        <begin position="108"/>
        <end position="127"/>
    </location>
</feature>
<evidence type="ECO:0000313" key="3">
    <source>
        <dbReference type="Proteomes" id="UP000067698"/>
    </source>
</evidence>
<gene>
    <name evidence="2" type="ORF">AWM74_05305</name>
</gene>
<organism evidence="2 3">
    <name type="scientific">Aerococcus urinaeequi</name>
    <dbReference type="NCBI Taxonomy" id="51665"/>
    <lineage>
        <taxon>Bacteria</taxon>
        <taxon>Bacillati</taxon>
        <taxon>Bacillota</taxon>
        <taxon>Bacilli</taxon>
        <taxon>Lactobacillales</taxon>
        <taxon>Aerococcaceae</taxon>
        <taxon>Aerococcus</taxon>
    </lineage>
</organism>
<keyword evidence="1" id="KW-0812">Transmembrane</keyword>
<dbReference type="InterPro" id="IPR002798">
    <property type="entry name" value="SpoIIM-like"/>
</dbReference>
<name>A0AAC9F3W6_9LACT</name>
<evidence type="ECO:0008006" key="4">
    <source>
        <dbReference type="Google" id="ProtNLM"/>
    </source>
</evidence>
<dbReference type="Proteomes" id="UP000067698">
    <property type="component" value="Chromosome"/>
</dbReference>
<protein>
    <recommendedName>
        <fullName evidence="4">Stage II sporulation protein M</fullName>
    </recommendedName>
</protein>
<feature type="transmembrane region" description="Helical" evidence="1">
    <location>
        <begin position="148"/>
        <end position="166"/>
    </location>
</feature>
<dbReference type="Pfam" id="PF01944">
    <property type="entry name" value="SpoIIM"/>
    <property type="match status" value="1"/>
</dbReference>
<evidence type="ECO:0000313" key="2">
    <source>
        <dbReference type="EMBL" id="AMB97683.1"/>
    </source>
</evidence>
<proteinExistence type="predicted"/>
<reference evidence="2 3" key="1">
    <citation type="journal article" date="2016" name="Genome Announc.">
        <title>Complete Genome Sequences of Aerococcus christensenii CCUG 28831T, Aerococcus sanguinicola CCUG 43001T, Aerococcus urinae CCUG 36881T, Aerococcus urinaeequi CCUG 28094T, Aerococcus urinaehominis CCUG 42038 BT, and Aerococcus viridans CCUG 4311T.</title>
        <authorList>
            <person name="Carkaci D."/>
            <person name="Dargis R."/>
            <person name="Nielsen X.C."/>
            <person name="Skovgaard O."/>
            <person name="Fuursted K."/>
            <person name="Christensen J.J."/>
        </authorList>
    </citation>
    <scope>NUCLEOTIDE SEQUENCE [LARGE SCALE GENOMIC DNA]</scope>
    <source>
        <strain evidence="2 3">CCUG28094</strain>
    </source>
</reference>
<keyword evidence="1" id="KW-1133">Transmembrane helix</keyword>
<feature type="transmembrane region" description="Helical" evidence="1">
    <location>
        <begin position="58"/>
        <end position="88"/>
    </location>
</feature>
<feature type="transmembrane region" description="Helical" evidence="1">
    <location>
        <begin position="20"/>
        <end position="37"/>
    </location>
</feature>
<dbReference type="RefSeq" id="WP_026465664.1">
    <property type="nucleotide sequence ID" value="NZ_CP014162.1"/>
</dbReference>
<dbReference type="EMBL" id="CP014162">
    <property type="protein sequence ID" value="AMB97683.1"/>
    <property type="molecule type" value="Genomic_DNA"/>
</dbReference>
<sequence length="174" mass="19824">MKTLLSKYADAFRYFKDSFLFMVILYILSLLIGIIIFKDSSYSINPQSVSFLYVFKNNIILALVLIIVGNLSFGIGSSFIVIFNGVFLGNVLISVFNKYGVNPLITGILPHVFPEMIALLMAGSISLETQKFIYNIRHVEIRYIKLRYSLYFFILLTCLLILAALIESRLNIKL</sequence>
<reference evidence="3" key="2">
    <citation type="submission" date="2016-01" db="EMBL/GenBank/DDBJ databases">
        <title>Six Aerococcus type strain genome sequencing and assembly using PacBio and Illumina Hiseq.</title>
        <authorList>
            <person name="Carkaci D."/>
            <person name="Dargis R."/>
            <person name="Nielsen X.C."/>
            <person name="Skovgaard O."/>
            <person name="Fuursted K."/>
            <person name="Christensen J.J."/>
        </authorList>
    </citation>
    <scope>NUCLEOTIDE SEQUENCE [LARGE SCALE GENOMIC DNA]</scope>
    <source>
        <strain evidence="3">CCUG28094</strain>
    </source>
</reference>